<gene>
    <name evidence="1" type="ORF">E5357_04840</name>
</gene>
<dbReference type="Proteomes" id="UP000307720">
    <property type="component" value="Unassembled WGS sequence"/>
</dbReference>
<dbReference type="EMBL" id="SRZB01000006">
    <property type="protein sequence ID" value="TGX99612.1"/>
    <property type="molecule type" value="Genomic_DNA"/>
</dbReference>
<accession>A0AC61R2G5</accession>
<reference evidence="1" key="1">
    <citation type="submission" date="2019-04" db="EMBL/GenBank/DDBJ databases">
        <title>Microbes associate with the intestines of laboratory mice.</title>
        <authorList>
            <person name="Navarre W."/>
            <person name="Wong E."/>
            <person name="Huang K."/>
            <person name="Tropini C."/>
            <person name="Ng K."/>
            <person name="Yu B."/>
        </authorList>
    </citation>
    <scope>NUCLEOTIDE SEQUENCE</scope>
    <source>
        <strain evidence="1">NM72_1-8</strain>
    </source>
</reference>
<proteinExistence type="predicted"/>
<keyword evidence="2" id="KW-1185">Reference proteome</keyword>
<protein>
    <submittedName>
        <fullName evidence="1">GNAT family N-acetyltransferase</fullName>
    </submittedName>
</protein>
<evidence type="ECO:0000313" key="1">
    <source>
        <dbReference type="EMBL" id="TGX99612.1"/>
    </source>
</evidence>
<sequence length="369" mass="42603">MEYEVRLLDAAENEKTKSLYQRVFQEDSTEFVEYYYRYKVRENRIYVAEGKDGEALSMLHLNPYLMRLGTRDVFGEYIVAVATDEKYRRQGMMRRLMETALEDMRRIGEPFAFLMPADEKLYRPFDFVFIYRQNRGEIYVKDFLGQPCLECRKAGKQDIPSLAEFSNAYLKRNYRTFAFHTEEYFETLLEEQKCQGGDVALLCSRGRIRGYFFTAFEEGAEVRELVVEEGCETFVLPALAHYLKEGGQVSFHGFSEDLMEAQERKPMIMGRIVNPERFAPCLACDKPAEFVFGLTDDLLPQNTGIYRFYGDRTGGNLEKCNGKAPEFTLSIGEFTALSFGERPPGISEEAVGAWENIRTCGPVFINEVV</sequence>
<evidence type="ECO:0000313" key="2">
    <source>
        <dbReference type="Proteomes" id="UP000307720"/>
    </source>
</evidence>
<name>A0AC61R2G5_9FIRM</name>
<comment type="caution">
    <text evidence="1">The sequence shown here is derived from an EMBL/GenBank/DDBJ whole genome shotgun (WGS) entry which is preliminary data.</text>
</comment>
<organism evidence="1 2">
    <name type="scientific">Hominisplanchenecus murintestinalis</name>
    <dbReference type="NCBI Taxonomy" id="2941517"/>
    <lineage>
        <taxon>Bacteria</taxon>
        <taxon>Bacillati</taxon>
        <taxon>Bacillota</taxon>
        <taxon>Clostridia</taxon>
        <taxon>Lachnospirales</taxon>
        <taxon>Lachnospiraceae</taxon>
        <taxon>Hominisplanchenecus</taxon>
    </lineage>
</organism>